<evidence type="ECO:0000313" key="3">
    <source>
        <dbReference type="EMBL" id="RHZ86684.1"/>
    </source>
</evidence>
<protein>
    <submittedName>
        <fullName evidence="2">Uncharacterized protein</fullName>
    </submittedName>
</protein>
<keyword evidence="1" id="KW-0812">Transmembrane</keyword>
<proteinExistence type="predicted"/>
<feature type="transmembrane region" description="Helical" evidence="1">
    <location>
        <begin position="47"/>
        <end position="72"/>
    </location>
</feature>
<name>A0A397JP50_9GLOM</name>
<dbReference type="EMBL" id="PQFF01000045">
    <property type="protein sequence ID" value="RHZ86683.1"/>
    <property type="molecule type" value="Genomic_DNA"/>
</dbReference>
<dbReference type="EMBL" id="PQFF01000045">
    <property type="protein sequence ID" value="RHZ86684.1"/>
    <property type="molecule type" value="Genomic_DNA"/>
</dbReference>
<accession>A0A397JP50</accession>
<gene>
    <name evidence="2" type="ORF">Glove_48g97</name>
    <name evidence="3" type="ORF">Glove_48g99</name>
</gene>
<evidence type="ECO:0000313" key="4">
    <source>
        <dbReference type="Proteomes" id="UP000266861"/>
    </source>
</evidence>
<feature type="transmembrane region" description="Helical" evidence="1">
    <location>
        <begin position="92"/>
        <end position="110"/>
    </location>
</feature>
<comment type="caution">
    <text evidence="2">The sequence shown here is derived from an EMBL/GenBank/DDBJ whole genome shotgun (WGS) entry which is preliminary data.</text>
</comment>
<evidence type="ECO:0000313" key="2">
    <source>
        <dbReference type="EMBL" id="RHZ86683.1"/>
    </source>
</evidence>
<keyword evidence="1" id="KW-0472">Membrane</keyword>
<reference evidence="2 4" key="1">
    <citation type="submission" date="2018-08" db="EMBL/GenBank/DDBJ databases">
        <title>Genome and evolution of the arbuscular mycorrhizal fungus Diversispora epigaea (formerly Glomus versiforme) and its bacterial endosymbionts.</title>
        <authorList>
            <person name="Sun X."/>
            <person name="Fei Z."/>
            <person name="Harrison M."/>
        </authorList>
    </citation>
    <scope>NUCLEOTIDE SEQUENCE [LARGE SCALE GENOMIC DNA]</scope>
    <source>
        <strain evidence="2 4">IT104</strain>
    </source>
</reference>
<sequence>MDRIIIKILSVAQRIEGTKVGQVQKSLAHVPCTTLATPTHKMKSMRLLNITILFIRGLAIRASLLQGIVHFFMPSQVPKFSCPFKPNYYIKITMWLIPVSLVPVTNLYVLPSFKCCCGQLPLHPKCYAITMISVWNL</sequence>
<evidence type="ECO:0000256" key="1">
    <source>
        <dbReference type="SAM" id="Phobius"/>
    </source>
</evidence>
<organism evidence="2 4">
    <name type="scientific">Diversispora epigaea</name>
    <dbReference type="NCBI Taxonomy" id="1348612"/>
    <lineage>
        <taxon>Eukaryota</taxon>
        <taxon>Fungi</taxon>
        <taxon>Fungi incertae sedis</taxon>
        <taxon>Mucoromycota</taxon>
        <taxon>Glomeromycotina</taxon>
        <taxon>Glomeromycetes</taxon>
        <taxon>Diversisporales</taxon>
        <taxon>Diversisporaceae</taxon>
        <taxon>Diversispora</taxon>
    </lineage>
</organism>
<dbReference type="Proteomes" id="UP000266861">
    <property type="component" value="Unassembled WGS sequence"/>
</dbReference>
<keyword evidence="1" id="KW-1133">Transmembrane helix</keyword>
<keyword evidence="4" id="KW-1185">Reference proteome</keyword>
<dbReference type="AlphaFoldDB" id="A0A397JP50"/>